<gene>
    <name evidence="3" type="primary">khpA</name>
    <name evidence="4" type="ORF">FC15_GL000969</name>
</gene>
<dbReference type="SUPFAM" id="SSF54814">
    <property type="entry name" value="Prokaryotic type KH domain (KH-domain type II)"/>
    <property type="match status" value="1"/>
</dbReference>
<dbReference type="EMBL" id="AZFX01000003">
    <property type="protein sequence ID" value="KRM13798.1"/>
    <property type="molecule type" value="Genomic_DNA"/>
</dbReference>
<keyword evidence="2 3" id="KW-0694">RNA-binding</keyword>
<dbReference type="Proteomes" id="UP000051315">
    <property type="component" value="Unassembled WGS sequence"/>
</dbReference>
<organism evidence="4 5">
    <name type="scientific">Lapidilactobacillus concavus DSM 17758</name>
    <dbReference type="NCBI Taxonomy" id="1423735"/>
    <lineage>
        <taxon>Bacteria</taxon>
        <taxon>Bacillati</taxon>
        <taxon>Bacillota</taxon>
        <taxon>Bacilli</taxon>
        <taxon>Lactobacillales</taxon>
        <taxon>Lactobacillaceae</taxon>
        <taxon>Lapidilactobacillus</taxon>
    </lineage>
</organism>
<keyword evidence="5" id="KW-1185">Reference proteome</keyword>
<evidence type="ECO:0000256" key="2">
    <source>
        <dbReference type="ARBA" id="ARBA00022884"/>
    </source>
</evidence>
<dbReference type="GO" id="GO:0003723">
    <property type="term" value="F:RNA binding"/>
    <property type="evidence" value="ECO:0007669"/>
    <property type="project" value="UniProtKB-UniRule"/>
</dbReference>
<dbReference type="AlphaFoldDB" id="A0A0R1WFW8"/>
<dbReference type="OrthoDB" id="9812389at2"/>
<dbReference type="PANTHER" id="PTHR34654:SF1">
    <property type="entry name" value="RNA-BINDING PROTEIN KHPA"/>
    <property type="match status" value="1"/>
</dbReference>
<reference evidence="4 5" key="1">
    <citation type="journal article" date="2015" name="Genome Announc.">
        <title>Expanding the biotechnology potential of lactobacilli through comparative genomics of 213 strains and associated genera.</title>
        <authorList>
            <person name="Sun Z."/>
            <person name="Harris H.M."/>
            <person name="McCann A."/>
            <person name="Guo C."/>
            <person name="Argimon S."/>
            <person name="Zhang W."/>
            <person name="Yang X."/>
            <person name="Jeffery I.B."/>
            <person name="Cooney J.C."/>
            <person name="Kagawa T.F."/>
            <person name="Liu W."/>
            <person name="Song Y."/>
            <person name="Salvetti E."/>
            <person name="Wrobel A."/>
            <person name="Rasinkangas P."/>
            <person name="Parkhill J."/>
            <person name="Rea M.C."/>
            <person name="O'Sullivan O."/>
            <person name="Ritari J."/>
            <person name="Douillard F.P."/>
            <person name="Paul Ross R."/>
            <person name="Yang R."/>
            <person name="Briner A.E."/>
            <person name="Felis G.E."/>
            <person name="de Vos W.M."/>
            <person name="Barrangou R."/>
            <person name="Klaenhammer T.R."/>
            <person name="Caufield P.W."/>
            <person name="Cui Y."/>
            <person name="Zhang H."/>
            <person name="O'Toole P.W."/>
        </authorList>
    </citation>
    <scope>NUCLEOTIDE SEQUENCE [LARGE SCALE GENOMIC DNA]</scope>
    <source>
        <strain evidence="4 5">DSM 17758</strain>
    </source>
</reference>
<dbReference type="InterPro" id="IPR009019">
    <property type="entry name" value="KH_sf_prok-type"/>
</dbReference>
<comment type="subcellular location">
    <subcellularLocation>
        <location evidence="3">Cytoplasm</location>
    </subcellularLocation>
</comment>
<dbReference type="GO" id="GO:0008360">
    <property type="term" value="P:regulation of cell shape"/>
    <property type="evidence" value="ECO:0007669"/>
    <property type="project" value="UniProtKB-KW"/>
</dbReference>
<dbReference type="PATRIC" id="fig|1423735.3.peg.1007"/>
<dbReference type="HAMAP" id="MF_00088">
    <property type="entry name" value="KhpA"/>
    <property type="match status" value="1"/>
</dbReference>
<dbReference type="STRING" id="1423735.FC15_GL000969"/>
<dbReference type="GO" id="GO:0005737">
    <property type="term" value="C:cytoplasm"/>
    <property type="evidence" value="ECO:0007669"/>
    <property type="project" value="UniProtKB-SubCell"/>
</dbReference>
<dbReference type="GO" id="GO:0009252">
    <property type="term" value="P:peptidoglycan biosynthetic process"/>
    <property type="evidence" value="ECO:0007669"/>
    <property type="project" value="UniProtKB-UniRule"/>
</dbReference>
<sequence length="82" mass="9208">MKSADVSELIGAIVKPLITMPNELAINTVEDERFTTFNLSLDRKDIGRIIGKQGRVAQAIRTLIYGIRLDNGKRIRLNIVDK</sequence>
<accession>A0A0R1WFW8</accession>
<comment type="caution">
    <text evidence="4">The sequence shown here is derived from an EMBL/GenBank/DDBJ whole genome shotgun (WGS) entry which is preliminary data.</text>
</comment>
<evidence type="ECO:0000313" key="5">
    <source>
        <dbReference type="Proteomes" id="UP000051315"/>
    </source>
</evidence>
<evidence type="ECO:0000256" key="1">
    <source>
        <dbReference type="ARBA" id="ARBA00022490"/>
    </source>
</evidence>
<dbReference type="RefSeq" id="WP_057822978.1">
    <property type="nucleotide sequence ID" value="NZ_AZFX01000003.1"/>
</dbReference>
<comment type="subunit">
    <text evidence="3">Forms a complex with KhpB.</text>
</comment>
<dbReference type="CDD" id="cd22533">
    <property type="entry name" value="KH-II_YlqC-like"/>
    <property type="match status" value="1"/>
</dbReference>
<dbReference type="PANTHER" id="PTHR34654">
    <property type="entry name" value="UPF0109 PROTEIN SCO5592"/>
    <property type="match status" value="1"/>
</dbReference>
<dbReference type="GO" id="GO:0071555">
    <property type="term" value="P:cell wall organization"/>
    <property type="evidence" value="ECO:0007669"/>
    <property type="project" value="UniProtKB-KW"/>
</dbReference>
<dbReference type="Pfam" id="PF13083">
    <property type="entry name" value="KH_KhpA-B"/>
    <property type="match status" value="1"/>
</dbReference>
<comment type="function">
    <text evidence="3">A probable RNA chaperone. Forms a complex with KhpB which binds to cellular RNA and controls its expression. Plays a role in peptidoglycan (PG) homeostasis and cell length regulation.</text>
</comment>
<keyword evidence="3" id="KW-0133">Cell shape</keyword>
<evidence type="ECO:0000256" key="3">
    <source>
        <dbReference type="HAMAP-Rule" id="MF_00088"/>
    </source>
</evidence>
<keyword evidence="3" id="KW-0961">Cell wall biogenesis/degradation</keyword>
<evidence type="ECO:0000313" key="4">
    <source>
        <dbReference type="EMBL" id="KRM13798.1"/>
    </source>
</evidence>
<name>A0A0R1WFW8_9LACO</name>
<keyword evidence="3" id="KW-0143">Chaperone</keyword>
<proteinExistence type="inferred from homology"/>
<protein>
    <recommendedName>
        <fullName evidence="3">RNA-binding protein KhpA</fullName>
    </recommendedName>
    <alternativeName>
        <fullName evidence="3">KH-domain protein A</fullName>
    </alternativeName>
</protein>
<comment type="similarity">
    <text evidence="3">Belongs to the KhpA RNA-binding protein family.</text>
</comment>
<dbReference type="InterPro" id="IPR020627">
    <property type="entry name" value="KhpA"/>
</dbReference>
<keyword evidence="1 3" id="KW-0963">Cytoplasm</keyword>